<evidence type="ECO:0000313" key="2">
    <source>
        <dbReference type="EMBL" id="KAK4183139.1"/>
    </source>
</evidence>
<dbReference type="AlphaFoldDB" id="A0AAN6WJA0"/>
<sequence length="464" mass="51819">MQGTFDDHGGYDLQSVFDLAQALPTTFLLPGDQRVMNSPHQIGWPPSPAETDKISQSSGHQVQGKADAVAASSSPNFNSGWPYVGDSISIHSAQDMAPDPVCQSIRICPPAKGADDSNAGITPDWTPDRVSILCSISPLIRARVDELRQRPELWWTPVVGDGIDESTALRVLGMVGPGTVRRRQRVSALSQECNVMWAFQINPMSLPASQTWEAVDDDGQLAASKTMVRKTARRSYPASVSSQSTPKWCWQLEPGHRYRLTSLQLANIAMVLQWEEVFKKEIRTVVWDWTGQSQAILSTPVDCLRAQGEGGLDARRKIEKEKVLTHMRDYLERQKNTNKASVKRTYKDLENHSMKLETSSFLHPSIYSMLREIEAAILKEKRPSGGQGPAKTVNPNRPTTPGLLGKIKDMEHSVESLMSGGKAHRKFVASVLSHVHEYIGQQQDILAQEMWKWRGEEMKRWEGQ</sequence>
<organism evidence="2 3">
    <name type="scientific">Podospora australis</name>
    <dbReference type="NCBI Taxonomy" id="1536484"/>
    <lineage>
        <taxon>Eukaryota</taxon>
        <taxon>Fungi</taxon>
        <taxon>Dikarya</taxon>
        <taxon>Ascomycota</taxon>
        <taxon>Pezizomycotina</taxon>
        <taxon>Sordariomycetes</taxon>
        <taxon>Sordariomycetidae</taxon>
        <taxon>Sordariales</taxon>
        <taxon>Podosporaceae</taxon>
        <taxon>Podospora</taxon>
    </lineage>
</organism>
<name>A0AAN6WJA0_9PEZI</name>
<evidence type="ECO:0000313" key="3">
    <source>
        <dbReference type="Proteomes" id="UP001302126"/>
    </source>
</evidence>
<proteinExistence type="predicted"/>
<keyword evidence="3" id="KW-1185">Reference proteome</keyword>
<feature type="region of interest" description="Disordered" evidence="1">
    <location>
        <begin position="45"/>
        <end position="64"/>
    </location>
</feature>
<gene>
    <name evidence="2" type="ORF">QBC35DRAFT_508634</name>
</gene>
<dbReference type="Proteomes" id="UP001302126">
    <property type="component" value="Unassembled WGS sequence"/>
</dbReference>
<reference evidence="2" key="2">
    <citation type="submission" date="2023-05" db="EMBL/GenBank/DDBJ databases">
        <authorList>
            <consortium name="Lawrence Berkeley National Laboratory"/>
            <person name="Steindorff A."/>
            <person name="Hensen N."/>
            <person name="Bonometti L."/>
            <person name="Westerberg I."/>
            <person name="Brannstrom I.O."/>
            <person name="Guillou S."/>
            <person name="Cros-Aarteil S."/>
            <person name="Calhoun S."/>
            <person name="Haridas S."/>
            <person name="Kuo A."/>
            <person name="Mondo S."/>
            <person name="Pangilinan J."/>
            <person name="Riley R."/>
            <person name="Labutti K."/>
            <person name="Andreopoulos B."/>
            <person name="Lipzen A."/>
            <person name="Chen C."/>
            <person name="Yanf M."/>
            <person name="Daum C."/>
            <person name="Ng V."/>
            <person name="Clum A."/>
            <person name="Ohm R."/>
            <person name="Martin F."/>
            <person name="Silar P."/>
            <person name="Natvig D."/>
            <person name="Lalanne C."/>
            <person name="Gautier V."/>
            <person name="Ament-Velasquez S.L."/>
            <person name="Kruys A."/>
            <person name="Hutchinson M.I."/>
            <person name="Powell A.J."/>
            <person name="Barry K."/>
            <person name="Miller A.N."/>
            <person name="Grigoriev I.V."/>
            <person name="Debuchy R."/>
            <person name="Gladieux P."/>
            <person name="Thoren M.H."/>
            <person name="Johannesson H."/>
        </authorList>
    </citation>
    <scope>NUCLEOTIDE SEQUENCE</scope>
    <source>
        <strain evidence="2">PSN309</strain>
    </source>
</reference>
<comment type="caution">
    <text evidence="2">The sequence shown here is derived from an EMBL/GenBank/DDBJ whole genome shotgun (WGS) entry which is preliminary data.</text>
</comment>
<reference evidence="2" key="1">
    <citation type="journal article" date="2023" name="Mol. Phylogenet. Evol.">
        <title>Genome-scale phylogeny and comparative genomics of the fungal order Sordariales.</title>
        <authorList>
            <person name="Hensen N."/>
            <person name="Bonometti L."/>
            <person name="Westerberg I."/>
            <person name="Brannstrom I.O."/>
            <person name="Guillou S."/>
            <person name="Cros-Aarteil S."/>
            <person name="Calhoun S."/>
            <person name="Haridas S."/>
            <person name="Kuo A."/>
            <person name="Mondo S."/>
            <person name="Pangilinan J."/>
            <person name="Riley R."/>
            <person name="LaButti K."/>
            <person name="Andreopoulos B."/>
            <person name="Lipzen A."/>
            <person name="Chen C."/>
            <person name="Yan M."/>
            <person name="Daum C."/>
            <person name="Ng V."/>
            <person name="Clum A."/>
            <person name="Steindorff A."/>
            <person name="Ohm R.A."/>
            <person name="Martin F."/>
            <person name="Silar P."/>
            <person name="Natvig D.O."/>
            <person name="Lalanne C."/>
            <person name="Gautier V."/>
            <person name="Ament-Velasquez S.L."/>
            <person name="Kruys A."/>
            <person name="Hutchinson M.I."/>
            <person name="Powell A.J."/>
            <person name="Barry K."/>
            <person name="Miller A.N."/>
            <person name="Grigoriev I.V."/>
            <person name="Debuchy R."/>
            <person name="Gladieux P."/>
            <person name="Hiltunen Thoren M."/>
            <person name="Johannesson H."/>
        </authorList>
    </citation>
    <scope>NUCLEOTIDE SEQUENCE</scope>
    <source>
        <strain evidence="2">PSN309</strain>
    </source>
</reference>
<accession>A0AAN6WJA0</accession>
<protein>
    <submittedName>
        <fullName evidence="2">Uncharacterized protein</fullName>
    </submittedName>
</protein>
<evidence type="ECO:0000256" key="1">
    <source>
        <dbReference type="SAM" id="MobiDB-lite"/>
    </source>
</evidence>
<feature type="region of interest" description="Disordered" evidence="1">
    <location>
        <begin position="382"/>
        <end position="402"/>
    </location>
</feature>
<dbReference type="EMBL" id="MU864574">
    <property type="protein sequence ID" value="KAK4183139.1"/>
    <property type="molecule type" value="Genomic_DNA"/>
</dbReference>